<accession>A0A1S4G5S5</accession>
<feature type="transmembrane region" description="Helical" evidence="10">
    <location>
        <begin position="318"/>
        <end position="340"/>
    </location>
</feature>
<dbReference type="VEuPathDB" id="VectorBase:AAEL017305"/>
<evidence type="ECO:0000256" key="4">
    <source>
        <dbReference type="ARBA" id="ARBA00022692"/>
    </source>
</evidence>
<proteinExistence type="inferred from homology"/>
<keyword evidence="2" id="KW-1003">Cell membrane</keyword>
<dbReference type="OrthoDB" id="7760677at2759"/>
<keyword evidence="6 10" id="KW-1133">Transmembrane helix</keyword>
<sequence length="458" mass="53704">MEIKNTLFAIILNYSRESFPSNSNASKVITSFSCRYSMEKVKRLWTRQEFDIDSDYFKLIDSICLLFEQRPPLTDRCGIKVVWTALSVFHGFQYICYSIQLVRCAYKSPINMEELTSIGNLLVVLTVAVIRGLSLAYHRDNMLELKRYVNKKSCRRSDPDAFALRKRKYLKINRYAAWFYIVTTMNSFTWAFTTGLQEDIFKIPYLIDGLSGSTRKSINVFFSLLFVPWCYTVWYSPTQFITLLSILHTELTIIVGQFEGLFHKVIEKYAFDAYELNHMTKMQINRFWFNLDNEFKNALSHHIAFVRKLSLLRKVSNVNFFIFLCSSTLITTFNIFLFLVEPSLGRVPLLLMAIQYISETYLCCTMFNNLENENDRINYLVYARDWLNEVIKHRTYDRPYCASIFRNAIFLHQQVGSGLTIRAGGIFPLNLRTFTSMMKSVYSLLTLLLQSIEMKPNY</sequence>
<keyword evidence="8 10" id="KW-0675">Receptor</keyword>
<evidence type="ECO:0000256" key="9">
    <source>
        <dbReference type="ARBA" id="ARBA00023224"/>
    </source>
</evidence>
<keyword evidence="3 10" id="KW-0716">Sensory transduction</keyword>
<evidence type="ECO:0000256" key="2">
    <source>
        <dbReference type="ARBA" id="ARBA00022475"/>
    </source>
</evidence>
<reference evidence="11" key="2">
    <citation type="submission" date="2021-02" db="UniProtKB">
        <authorList>
            <consortium name="EnsemblMetazoa"/>
        </authorList>
    </citation>
    <scope>IDENTIFICATION</scope>
    <source>
        <strain evidence="11">LVP_AGWG</strain>
    </source>
</reference>
<dbReference type="GO" id="GO:0007165">
    <property type="term" value="P:signal transduction"/>
    <property type="evidence" value="ECO:0007669"/>
    <property type="project" value="UniProtKB-KW"/>
</dbReference>
<dbReference type="Pfam" id="PF02949">
    <property type="entry name" value="7tm_6"/>
    <property type="match status" value="1"/>
</dbReference>
<dbReference type="EnsemblMetazoa" id="AAEL017305-RA">
    <property type="protein sequence ID" value="AAEL017305-PA"/>
    <property type="gene ID" value="AAEL017305"/>
</dbReference>
<name>A0A1S4G5S5_AEDAE</name>
<dbReference type="Proteomes" id="UP000008820">
    <property type="component" value="Chromosome 3"/>
</dbReference>
<dbReference type="InterPro" id="IPR004117">
    <property type="entry name" value="7tm6_olfct_rcpt"/>
</dbReference>
<reference evidence="11 12" key="1">
    <citation type="submission" date="2017-06" db="EMBL/GenBank/DDBJ databases">
        <title>Aedes aegypti genome working group (AGWG) sequencing and assembly.</title>
        <authorList>
            <consortium name="Aedes aegypti Genome Working Group (AGWG)"/>
            <person name="Matthews B.J."/>
        </authorList>
    </citation>
    <scope>NUCLEOTIDE SEQUENCE [LARGE SCALE GENOMIC DNA]</scope>
    <source>
        <strain evidence="11 12">LVP_AGWG</strain>
    </source>
</reference>
<comment type="subcellular location">
    <subcellularLocation>
        <location evidence="1 10">Cell membrane</location>
        <topology evidence="1 10">Multi-pass membrane protein</topology>
    </subcellularLocation>
</comment>
<dbReference type="PANTHER" id="PTHR21137:SF35">
    <property type="entry name" value="ODORANT RECEPTOR 19A-RELATED"/>
    <property type="match status" value="1"/>
</dbReference>
<comment type="caution">
    <text evidence="10">Lacks conserved residue(s) required for the propagation of feature annotation.</text>
</comment>
<evidence type="ECO:0000313" key="12">
    <source>
        <dbReference type="Proteomes" id="UP000008820"/>
    </source>
</evidence>
<dbReference type="GO" id="GO:0004984">
    <property type="term" value="F:olfactory receptor activity"/>
    <property type="evidence" value="ECO:0007669"/>
    <property type="project" value="InterPro"/>
</dbReference>
<evidence type="ECO:0000313" key="11">
    <source>
        <dbReference type="EnsemblMetazoa" id="AAEL017305-PA"/>
    </source>
</evidence>
<keyword evidence="4 10" id="KW-0812">Transmembrane</keyword>
<evidence type="ECO:0000256" key="5">
    <source>
        <dbReference type="ARBA" id="ARBA00022725"/>
    </source>
</evidence>
<keyword evidence="9 10" id="KW-0807">Transducer</keyword>
<dbReference type="PANTHER" id="PTHR21137">
    <property type="entry name" value="ODORANT RECEPTOR"/>
    <property type="match status" value="1"/>
</dbReference>
<feature type="transmembrane region" description="Helical" evidence="10">
    <location>
        <begin position="175"/>
        <end position="197"/>
    </location>
</feature>
<dbReference type="GO" id="GO:0005549">
    <property type="term" value="F:odorant binding"/>
    <property type="evidence" value="ECO:0007669"/>
    <property type="project" value="InterPro"/>
</dbReference>
<keyword evidence="12" id="KW-1185">Reference proteome</keyword>
<feature type="transmembrane region" description="Helical" evidence="10">
    <location>
        <begin position="217"/>
        <end position="235"/>
    </location>
</feature>
<dbReference type="GO" id="GO:0005886">
    <property type="term" value="C:plasma membrane"/>
    <property type="evidence" value="ECO:0007669"/>
    <property type="project" value="UniProtKB-SubCell"/>
</dbReference>
<evidence type="ECO:0000256" key="8">
    <source>
        <dbReference type="ARBA" id="ARBA00023170"/>
    </source>
</evidence>
<evidence type="ECO:0000256" key="3">
    <source>
        <dbReference type="ARBA" id="ARBA00022606"/>
    </source>
</evidence>
<organism evidence="11 12">
    <name type="scientific">Aedes aegypti</name>
    <name type="common">Yellowfever mosquito</name>
    <name type="synonym">Culex aegypti</name>
    <dbReference type="NCBI Taxonomy" id="7159"/>
    <lineage>
        <taxon>Eukaryota</taxon>
        <taxon>Metazoa</taxon>
        <taxon>Ecdysozoa</taxon>
        <taxon>Arthropoda</taxon>
        <taxon>Hexapoda</taxon>
        <taxon>Insecta</taxon>
        <taxon>Pterygota</taxon>
        <taxon>Neoptera</taxon>
        <taxon>Endopterygota</taxon>
        <taxon>Diptera</taxon>
        <taxon>Nematocera</taxon>
        <taxon>Culicoidea</taxon>
        <taxon>Culicidae</taxon>
        <taxon>Culicinae</taxon>
        <taxon>Aedini</taxon>
        <taxon>Aedes</taxon>
        <taxon>Stegomyia</taxon>
    </lineage>
</organism>
<evidence type="ECO:0000256" key="1">
    <source>
        <dbReference type="ARBA" id="ARBA00004651"/>
    </source>
</evidence>
<gene>
    <name evidence="11" type="primary">23687725</name>
</gene>
<dbReference type="AlphaFoldDB" id="A0A1S4G5S5"/>
<evidence type="ECO:0000256" key="6">
    <source>
        <dbReference type="ARBA" id="ARBA00022989"/>
    </source>
</evidence>
<evidence type="ECO:0000256" key="7">
    <source>
        <dbReference type="ARBA" id="ARBA00023136"/>
    </source>
</evidence>
<keyword evidence="5 10" id="KW-0552">Olfaction</keyword>
<dbReference type="InParanoid" id="A0A1S4G5S5"/>
<feature type="transmembrane region" description="Helical" evidence="10">
    <location>
        <begin position="118"/>
        <end position="137"/>
    </location>
</feature>
<protein>
    <recommendedName>
        <fullName evidence="10">Odorant receptor</fullName>
    </recommendedName>
</protein>
<keyword evidence="7 10" id="KW-0472">Membrane</keyword>
<comment type="similarity">
    <text evidence="10">Belongs to the insect chemoreceptor superfamily. Heteromeric odorant receptor channel (TC 1.A.69) family.</text>
</comment>
<evidence type="ECO:0000256" key="10">
    <source>
        <dbReference type="RuleBase" id="RU351113"/>
    </source>
</evidence>